<feature type="transmembrane region" description="Helical" evidence="14">
    <location>
        <begin position="255"/>
        <end position="275"/>
    </location>
</feature>
<dbReference type="PANTHER" id="PTHR32361:SF9">
    <property type="entry name" value="FERRIC REDUCTASE TRANSMEMBRANE COMPONENT 3-RELATED"/>
    <property type="match status" value="1"/>
</dbReference>
<keyword evidence="6 14" id="KW-0812">Transmembrane</keyword>
<dbReference type="Pfam" id="PF08022">
    <property type="entry name" value="FAD_binding_8"/>
    <property type="match status" value="1"/>
</dbReference>
<dbReference type="Gene3D" id="3.40.50.80">
    <property type="entry name" value="Nucleotide-binding domain of ferredoxin-NADP reductase (FNR) module"/>
    <property type="match status" value="1"/>
</dbReference>
<keyword evidence="9" id="KW-0560">Oxidoreductase</keyword>
<keyword evidence="4" id="KW-0813">Transport</keyword>
<sequence length="671" mass="75471">MDMSGMDMDGMGGMDMGSSSLFRVTNEAIARRFWYLIMSVTALLTLTRCISVLQSRQRRRRMTTAPSSIPSRPENWLSQTYATATAICREVAYPQPWCFTGPFTRYLTPLPVGRWLILAIYWTVILIFLWSGTILKPNDPSYAYKWEKVGFRAAWVSIAQIPLVFLLSTKFNLFSLLTGISYERLNWIHRWTARTVFLTVIVHWSFFFQEWVLADFVQLELKMMPMVKYGFGAFAILGWNVVSGFGYFRAKAYELFVIQHICAAAVLIWLLYIHVPAYAKGYLYLSIAFVALDWGVRFASSLVRNLHLLARSKSRTMGYQALLKPLAGDVVRVIIKNVDFVWKPGQHVYLSIPRLRPFEVHPFTIASVSDQSCDAVSSTLTLIIKAHKGFSRSLHTATIGSVTREGTYRAFLNGPWGAPPNLLHYETVVLLSTSSGASFTVPLLEHTMQTPGCVRRIWFHWIIRSESHLSWFGDKLTTLVERAQTSRVDLRVVVHVTRDIQQDPSPDSGSVVRELKQEQREPIVSVISRPHVCPREANLPAFGTGKLALAAEQDHAFRHQQSSMKVVSGKRPDVASLIRGPVEDALGETAVVVCGGPALTAQSRTFVASLSDERAVHKGTGAQGIYLFTETYGCYERAQVLLPSVQMTSKFIDPDPTRSMILQGFTMANSD</sequence>
<keyword evidence="10" id="KW-0406">Ion transport</keyword>
<dbReference type="GO" id="GO:0015677">
    <property type="term" value="P:copper ion import"/>
    <property type="evidence" value="ECO:0007669"/>
    <property type="project" value="TreeGrafter"/>
</dbReference>
<evidence type="ECO:0000313" key="17">
    <source>
        <dbReference type="Proteomes" id="UP000269539"/>
    </source>
</evidence>
<keyword evidence="12" id="KW-0325">Glycoprotein</keyword>
<evidence type="ECO:0000256" key="7">
    <source>
        <dbReference type="ARBA" id="ARBA00022982"/>
    </source>
</evidence>
<keyword evidence="11 14" id="KW-0472">Membrane</keyword>
<accession>A0A3M7GWX7</accession>
<organism evidence="16 17">
    <name type="scientific">Hortaea werneckii</name>
    <name type="common">Black yeast</name>
    <name type="synonym">Cladosporium werneckii</name>
    <dbReference type="NCBI Taxonomy" id="91943"/>
    <lineage>
        <taxon>Eukaryota</taxon>
        <taxon>Fungi</taxon>
        <taxon>Dikarya</taxon>
        <taxon>Ascomycota</taxon>
        <taxon>Pezizomycotina</taxon>
        <taxon>Dothideomycetes</taxon>
        <taxon>Dothideomycetidae</taxon>
        <taxon>Mycosphaerellales</taxon>
        <taxon>Teratosphaeriaceae</taxon>
        <taxon>Hortaea</taxon>
    </lineage>
</organism>
<keyword evidence="5" id="KW-1003">Cell membrane</keyword>
<dbReference type="GO" id="GO:0052851">
    <property type="term" value="F:ferric-chelate reductase (NADPH) activity"/>
    <property type="evidence" value="ECO:0007669"/>
    <property type="project" value="UniProtKB-EC"/>
</dbReference>
<dbReference type="GO" id="GO:0006879">
    <property type="term" value="P:intracellular iron ion homeostasis"/>
    <property type="evidence" value="ECO:0007669"/>
    <property type="project" value="TreeGrafter"/>
</dbReference>
<protein>
    <recommendedName>
        <fullName evidence="3">ferric-chelate reductase (NADPH)</fullName>
        <ecNumber evidence="3">1.16.1.9</ecNumber>
    </recommendedName>
</protein>
<evidence type="ECO:0000256" key="2">
    <source>
        <dbReference type="ARBA" id="ARBA00006278"/>
    </source>
</evidence>
<dbReference type="InterPro" id="IPR017927">
    <property type="entry name" value="FAD-bd_FR_type"/>
</dbReference>
<dbReference type="InterPro" id="IPR013121">
    <property type="entry name" value="Fe_red_NAD-bd_6"/>
</dbReference>
<dbReference type="Pfam" id="PF01794">
    <property type="entry name" value="Ferric_reduct"/>
    <property type="match status" value="1"/>
</dbReference>
<reference evidence="16 17" key="1">
    <citation type="journal article" date="2018" name="BMC Genomics">
        <title>Genomic evidence for intraspecific hybridization in a clonal and extremely halotolerant yeast.</title>
        <authorList>
            <person name="Gostincar C."/>
            <person name="Stajich J.E."/>
            <person name="Zupancic J."/>
            <person name="Zalar P."/>
            <person name="Gunde-Cimerman N."/>
        </authorList>
    </citation>
    <scope>NUCLEOTIDE SEQUENCE [LARGE SCALE GENOMIC DNA]</scope>
    <source>
        <strain evidence="16 17">EXF-10513</strain>
    </source>
</reference>
<dbReference type="PANTHER" id="PTHR32361">
    <property type="entry name" value="FERRIC/CUPRIC REDUCTASE TRANSMEMBRANE COMPONENT"/>
    <property type="match status" value="1"/>
</dbReference>
<comment type="caution">
    <text evidence="16">The sequence shown here is derived from an EMBL/GenBank/DDBJ whole genome shotgun (WGS) entry which is preliminary data.</text>
</comment>
<evidence type="ECO:0000313" key="16">
    <source>
        <dbReference type="EMBL" id="RMZ05574.1"/>
    </source>
</evidence>
<dbReference type="SFLD" id="SFLDG01168">
    <property type="entry name" value="Ferric_reductase_subgroup_(FRE"/>
    <property type="match status" value="1"/>
</dbReference>
<feature type="transmembrane region" description="Helical" evidence="14">
    <location>
        <begin position="191"/>
        <end position="209"/>
    </location>
</feature>
<keyword evidence="7" id="KW-0249">Electron transport</keyword>
<evidence type="ECO:0000256" key="4">
    <source>
        <dbReference type="ARBA" id="ARBA00022448"/>
    </source>
</evidence>
<evidence type="ECO:0000256" key="10">
    <source>
        <dbReference type="ARBA" id="ARBA00023065"/>
    </source>
</evidence>
<dbReference type="Pfam" id="PF08030">
    <property type="entry name" value="NAD_binding_6"/>
    <property type="match status" value="1"/>
</dbReference>
<feature type="transmembrane region" description="Helical" evidence="14">
    <location>
        <begin position="33"/>
        <end position="53"/>
    </location>
</feature>
<feature type="transmembrane region" description="Helical" evidence="14">
    <location>
        <begin position="229"/>
        <end position="248"/>
    </location>
</feature>
<keyword evidence="8 14" id="KW-1133">Transmembrane helix</keyword>
<feature type="transmembrane region" description="Helical" evidence="14">
    <location>
        <begin position="115"/>
        <end position="135"/>
    </location>
</feature>
<evidence type="ECO:0000256" key="6">
    <source>
        <dbReference type="ARBA" id="ARBA00022692"/>
    </source>
</evidence>
<dbReference type="Proteomes" id="UP000269539">
    <property type="component" value="Unassembled WGS sequence"/>
</dbReference>
<dbReference type="SUPFAM" id="SSF52343">
    <property type="entry name" value="Ferredoxin reductase-like, C-terminal NADP-linked domain"/>
    <property type="match status" value="1"/>
</dbReference>
<feature type="transmembrane region" description="Helical" evidence="14">
    <location>
        <begin position="155"/>
        <end position="179"/>
    </location>
</feature>
<feature type="domain" description="FAD-binding FR-type" evidence="15">
    <location>
        <begin position="295"/>
        <end position="422"/>
    </location>
</feature>
<dbReference type="AlphaFoldDB" id="A0A3M7GWX7"/>
<dbReference type="InterPro" id="IPR039261">
    <property type="entry name" value="FNR_nucleotide-bd"/>
</dbReference>
<name>A0A3M7GWX7_HORWE</name>
<evidence type="ECO:0000259" key="15">
    <source>
        <dbReference type="PROSITE" id="PS51384"/>
    </source>
</evidence>
<comment type="subcellular location">
    <subcellularLocation>
        <location evidence="1">Cell membrane</location>
        <topology evidence="1">Multi-pass membrane protein</topology>
    </subcellularLocation>
</comment>
<evidence type="ECO:0000256" key="12">
    <source>
        <dbReference type="ARBA" id="ARBA00023180"/>
    </source>
</evidence>
<evidence type="ECO:0000256" key="1">
    <source>
        <dbReference type="ARBA" id="ARBA00004651"/>
    </source>
</evidence>
<dbReference type="EC" id="1.16.1.9" evidence="3"/>
<dbReference type="VEuPathDB" id="FungiDB:BTJ68_07737"/>
<dbReference type="PROSITE" id="PS51384">
    <property type="entry name" value="FAD_FR"/>
    <property type="match status" value="1"/>
</dbReference>
<evidence type="ECO:0000256" key="13">
    <source>
        <dbReference type="ARBA" id="ARBA00048483"/>
    </source>
</evidence>
<dbReference type="GO" id="GO:0006826">
    <property type="term" value="P:iron ion transport"/>
    <property type="evidence" value="ECO:0007669"/>
    <property type="project" value="UniProtKB-ARBA"/>
</dbReference>
<proteinExistence type="inferred from homology"/>
<evidence type="ECO:0000256" key="9">
    <source>
        <dbReference type="ARBA" id="ARBA00023002"/>
    </source>
</evidence>
<dbReference type="InterPro" id="IPR013130">
    <property type="entry name" value="Fe3_Rdtase_TM_dom"/>
</dbReference>
<dbReference type="SFLD" id="SFLDS00052">
    <property type="entry name" value="Ferric_Reductase_Domain"/>
    <property type="match status" value="1"/>
</dbReference>
<dbReference type="CDD" id="cd06186">
    <property type="entry name" value="NOX_Duox_like_FAD_NADP"/>
    <property type="match status" value="1"/>
</dbReference>
<evidence type="ECO:0000256" key="5">
    <source>
        <dbReference type="ARBA" id="ARBA00022475"/>
    </source>
</evidence>
<evidence type="ECO:0000256" key="3">
    <source>
        <dbReference type="ARBA" id="ARBA00012668"/>
    </source>
</evidence>
<evidence type="ECO:0000256" key="11">
    <source>
        <dbReference type="ARBA" id="ARBA00023136"/>
    </source>
</evidence>
<dbReference type="GO" id="GO:0005886">
    <property type="term" value="C:plasma membrane"/>
    <property type="evidence" value="ECO:0007669"/>
    <property type="project" value="UniProtKB-SubCell"/>
</dbReference>
<dbReference type="EMBL" id="QWIO01000172">
    <property type="protein sequence ID" value="RMZ05574.1"/>
    <property type="molecule type" value="Genomic_DNA"/>
</dbReference>
<comment type="catalytic activity">
    <reaction evidence="13">
        <text>2 a Fe(II)-siderophore + NADP(+) + H(+) = 2 a Fe(III)-siderophore + NADPH</text>
        <dbReference type="Rhea" id="RHEA:28795"/>
        <dbReference type="Rhea" id="RHEA-COMP:11342"/>
        <dbReference type="Rhea" id="RHEA-COMP:11344"/>
        <dbReference type="ChEBI" id="CHEBI:15378"/>
        <dbReference type="ChEBI" id="CHEBI:29033"/>
        <dbReference type="ChEBI" id="CHEBI:29034"/>
        <dbReference type="ChEBI" id="CHEBI:57783"/>
        <dbReference type="ChEBI" id="CHEBI:58349"/>
        <dbReference type="EC" id="1.16.1.9"/>
    </reaction>
</comment>
<dbReference type="SUPFAM" id="SSF63380">
    <property type="entry name" value="Riboflavin synthase domain-like"/>
    <property type="match status" value="1"/>
</dbReference>
<comment type="similarity">
    <text evidence="2">Belongs to the ferric reductase (FRE) family.</text>
</comment>
<evidence type="ECO:0000256" key="14">
    <source>
        <dbReference type="SAM" id="Phobius"/>
    </source>
</evidence>
<dbReference type="InterPro" id="IPR013112">
    <property type="entry name" value="FAD-bd_8"/>
</dbReference>
<dbReference type="InterPro" id="IPR051410">
    <property type="entry name" value="Ferric/Cupric_Reductase"/>
</dbReference>
<evidence type="ECO:0000256" key="8">
    <source>
        <dbReference type="ARBA" id="ARBA00022989"/>
    </source>
</evidence>
<dbReference type="InterPro" id="IPR017938">
    <property type="entry name" value="Riboflavin_synthase-like_b-brl"/>
</dbReference>
<gene>
    <name evidence="16" type="ORF">D0864_02449</name>
</gene>